<keyword evidence="7" id="KW-1185">Reference proteome</keyword>
<dbReference type="InterPro" id="IPR000172">
    <property type="entry name" value="GMC_OxRdtase_N"/>
</dbReference>
<comment type="caution">
    <text evidence="6">The sequence shown here is derived from an EMBL/GenBank/DDBJ whole genome shotgun (WGS) entry which is preliminary data.</text>
</comment>
<dbReference type="InterPro" id="IPR007867">
    <property type="entry name" value="GMC_OxRtase_C"/>
</dbReference>
<comment type="similarity">
    <text evidence="1 3">Belongs to the GMC oxidoreductase family.</text>
</comment>
<dbReference type="Pfam" id="PF05199">
    <property type="entry name" value="GMC_oxred_C"/>
    <property type="match status" value="1"/>
</dbReference>
<name>A0A5N4A2X7_PHOPY</name>
<dbReference type="FunCoup" id="A0A5N4A2X7">
    <property type="interactions" value="55"/>
</dbReference>
<feature type="binding site" evidence="2">
    <location>
        <position position="141"/>
    </location>
    <ligand>
        <name>FAD</name>
        <dbReference type="ChEBI" id="CHEBI:57692"/>
    </ligand>
</feature>
<proteinExistence type="inferred from homology"/>
<dbReference type="PIRSF" id="PIRSF000137">
    <property type="entry name" value="Alcohol_oxidase"/>
    <property type="match status" value="1"/>
</dbReference>
<protein>
    <recommendedName>
        <fullName evidence="4 5">Glucose-methanol-choline oxidoreductase N-terminal domain-containing protein</fullName>
    </recommendedName>
</protein>
<dbReference type="Pfam" id="PF00732">
    <property type="entry name" value="GMC_oxred_N"/>
    <property type="match status" value="1"/>
</dbReference>
<gene>
    <name evidence="6" type="ORF">PPYR_03429</name>
</gene>
<evidence type="ECO:0000259" key="5">
    <source>
        <dbReference type="PROSITE" id="PS00624"/>
    </source>
</evidence>
<evidence type="ECO:0000313" key="7">
    <source>
        <dbReference type="Proteomes" id="UP000327044"/>
    </source>
</evidence>
<evidence type="ECO:0000256" key="3">
    <source>
        <dbReference type="RuleBase" id="RU003968"/>
    </source>
</evidence>
<feature type="binding site" evidence="2">
    <location>
        <position position="137"/>
    </location>
    <ligand>
        <name>FAD</name>
        <dbReference type="ChEBI" id="CHEBI:57692"/>
    </ligand>
</feature>
<dbReference type="InParanoid" id="A0A5N4A2X7"/>
<dbReference type="EMBL" id="VVIM01000011">
    <property type="protein sequence ID" value="KAB0791629.1"/>
    <property type="molecule type" value="Genomic_DNA"/>
</dbReference>
<keyword evidence="2 3" id="KW-0274">FAD</keyword>
<dbReference type="PROSITE" id="PS00624">
    <property type="entry name" value="GMC_OXRED_2"/>
    <property type="match status" value="1"/>
</dbReference>
<dbReference type="InterPro" id="IPR036188">
    <property type="entry name" value="FAD/NAD-bd_sf"/>
</dbReference>
<evidence type="ECO:0000256" key="2">
    <source>
        <dbReference type="PIRSR" id="PIRSR000137-2"/>
    </source>
</evidence>
<accession>A0A5N4A2X7</accession>
<dbReference type="GO" id="GO:0016614">
    <property type="term" value="F:oxidoreductase activity, acting on CH-OH group of donors"/>
    <property type="evidence" value="ECO:0007669"/>
    <property type="project" value="InterPro"/>
</dbReference>
<feature type="domain" description="Glucose-methanol-choline oxidoreductase N-terminal" evidence="5">
    <location>
        <begin position="311"/>
        <end position="325"/>
    </location>
</feature>
<dbReference type="SUPFAM" id="SSF54373">
    <property type="entry name" value="FAD-linked reductases, C-terminal domain"/>
    <property type="match status" value="1"/>
</dbReference>
<dbReference type="Gene3D" id="3.50.50.60">
    <property type="entry name" value="FAD/NAD(P)-binding domain"/>
    <property type="match status" value="1"/>
</dbReference>
<dbReference type="Gene3D" id="3.30.560.10">
    <property type="entry name" value="Glucose Oxidase, domain 3"/>
    <property type="match status" value="1"/>
</dbReference>
<keyword evidence="3" id="KW-0285">Flavoprotein</keyword>
<dbReference type="GO" id="GO:0050660">
    <property type="term" value="F:flavin adenine dinucleotide binding"/>
    <property type="evidence" value="ECO:0007669"/>
    <property type="project" value="InterPro"/>
</dbReference>
<organism evidence="6 7">
    <name type="scientific">Photinus pyralis</name>
    <name type="common">Common eastern firefly</name>
    <name type="synonym">Lampyris pyralis</name>
    <dbReference type="NCBI Taxonomy" id="7054"/>
    <lineage>
        <taxon>Eukaryota</taxon>
        <taxon>Metazoa</taxon>
        <taxon>Ecdysozoa</taxon>
        <taxon>Arthropoda</taxon>
        <taxon>Hexapoda</taxon>
        <taxon>Insecta</taxon>
        <taxon>Pterygota</taxon>
        <taxon>Neoptera</taxon>
        <taxon>Endopterygota</taxon>
        <taxon>Coleoptera</taxon>
        <taxon>Polyphaga</taxon>
        <taxon>Elateriformia</taxon>
        <taxon>Elateroidea</taxon>
        <taxon>Lampyridae</taxon>
        <taxon>Lampyrinae</taxon>
        <taxon>Photinus</taxon>
    </lineage>
</organism>
<evidence type="ECO:0000259" key="4">
    <source>
        <dbReference type="PROSITE" id="PS00623"/>
    </source>
</evidence>
<comment type="cofactor">
    <cofactor evidence="2">
        <name>FAD</name>
        <dbReference type="ChEBI" id="CHEBI:57692"/>
    </cofactor>
</comment>
<dbReference type="AlphaFoldDB" id="A0A5N4A2X7"/>
<feature type="binding site" evidence="2">
    <location>
        <position position="274"/>
    </location>
    <ligand>
        <name>FAD</name>
        <dbReference type="ChEBI" id="CHEBI:57692"/>
    </ligand>
</feature>
<dbReference type="SUPFAM" id="SSF51905">
    <property type="entry name" value="FAD/NAD(P)-binding domain"/>
    <property type="match status" value="1"/>
</dbReference>
<dbReference type="PANTHER" id="PTHR11552">
    <property type="entry name" value="GLUCOSE-METHANOL-CHOLINE GMC OXIDOREDUCTASE"/>
    <property type="match status" value="1"/>
</dbReference>
<feature type="domain" description="Glucose-methanol-choline oxidoreductase N-terminal" evidence="4">
    <location>
        <begin position="135"/>
        <end position="158"/>
    </location>
</feature>
<reference evidence="6 7" key="1">
    <citation type="journal article" date="2018" name="Elife">
        <title>Firefly genomes illuminate parallel origins of bioluminescence in beetles.</title>
        <authorList>
            <person name="Fallon T.R."/>
            <person name="Lower S.E."/>
            <person name="Chang C.H."/>
            <person name="Bessho-Uehara M."/>
            <person name="Martin G.J."/>
            <person name="Bewick A.J."/>
            <person name="Behringer M."/>
            <person name="Debat H.J."/>
            <person name="Wong I."/>
            <person name="Day J.C."/>
            <person name="Suvorov A."/>
            <person name="Silva C.J."/>
            <person name="Stanger-Hall K.F."/>
            <person name="Hall D.W."/>
            <person name="Schmitz R.J."/>
            <person name="Nelson D.R."/>
            <person name="Lewis S.M."/>
            <person name="Shigenobu S."/>
            <person name="Bybee S.M."/>
            <person name="Larracuente A.M."/>
            <person name="Oba Y."/>
            <person name="Weng J.K."/>
        </authorList>
    </citation>
    <scope>NUCLEOTIDE SEQUENCE [LARGE SCALE GENOMIC DNA]</scope>
    <source>
        <strain evidence="6">1611_PpyrPB1</strain>
        <tissue evidence="6">Whole body</tissue>
    </source>
</reference>
<dbReference type="OrthoDB" id="269227at2759"/>
<sequence>MPCNCPASQPGPTLASTCGGAPFMLFMGLLEVFLRSQCDLEDPCGRPKKIHVLPEYDFIVVGSGSAGSVVASRLSEIPEWNVLLIEAGLDEPTGTQIPSMFLNFIGSEIDWGYQTEPETDACLAETEQRCYWPRGKVIGGTSVINGMMYIRGSHQDFDTWENLGNKGWNYNEVLPYFLKSEDNKQMDTMDQGYHSSGGLLSVSQFPYHPPLSSAFLKAGEELGYPTRDLNGNHHAGFSIAQTNNRNGSRVSTARAFLRPFVNRSNLHILMNSTVTRILINSSTKSAYGVEVINNGKKQVVYVSKEVIVSGGAINSPQLLLLSGVGPKEHLQNVGINTVHDLPGVGENLHNHVAYFVNFNINDTNTAPLNWATAMEYLLFRDGLMSGTGVSEVTGLINSKFADASGEHPDIQLFFGGFLANCARTGQVGERLDNSTRSIQIVPTILHPKSRGVLRLKDKNPLSHPLIYARYYTHPDDIKVMIEGIKFAIKLSETNALKRYGLELDRTPVAGCENRNFGTDQYWECAAKRQTGPENHQAGTSKMGPSNDKMAVVNNQLQVHGVDRLRVIDASIMPQVTSGNTNAPTVMIAEKGSDMIKARWITPQAGFFYTGFPRQRIDRQRGSW</sequence>
<dbReference type="Proteomes" id="UP000327044">
    <property type="component" value="Unassembled WGS sequence"/>
</dbReference>
<dbReference type="PANTHER" id="PTHR11552:SF217">
    <property type="entry name" value="GLUCOSE DEHYDROGENASE [FAD, QUINONE]"/>
    <property type="match status" value="1"/>
</dbReference>
<dbReference type="PROSITE" id="PS00623">
    <property type="entry name" value="GMC_OXRED_1"/>
    <property type="match status" value="1"/>
</dbReference>
<evidence type="ECO:0000256" key="1">
    <source>
        <dbReference type="ARBA" id="ARBA00010790"/>
    </source>
</evidence>
<dbReference type="InterPro" id="IPR012132">
    <property type="entry name" value="GMC_OxRdtase"/>
</dbReference>
<evidence type="ECO:0000313" key="6">
    <source>
        <dbReference type="EMBL" id="KAB0791629.1"/>
    </source>
</evidence>